<reference evidence="3 5" key="2">
    <citation type="submission" date="2017-06" db="EMBL/GenBank/DDBJ databases">
        <authorList>
            <consortium name="Pathogen Informatics"/>
        </authorList>
    </citation>
    <scope>NUCLEOTIDE SEQUENCE [LARGE SCALE GENOMIC DNA]</scope>
    <source>
        <strain evidence="3 5">NCTC13015</strain>
    </source>
</reference>
<evidence type="ECO:0000313" key="5">
    <source>
        <dbReference type="Proteomes" id="UP000215374"/>
    </source>
</evidence>
<reference evidence="2 4" key="1">
    <citation type="submission" date="2014-08" db="EMBL/GenBank/DDBJ databases">
        <title>Complete genome sequence of Corynebacterium imitans DSM 44264, isolated from a five-month-old boy with suspected pharyngeal diphtheria.</title>
        <authorList>
            <person name="Mollmann S."/>
            <person name="Albersmeier A."/>
            <person name="Ruckert C."/>
            <person name="Tauch A."/>
        </authorList>
    </citation>
    <scope>NUCLEOTIDE SEQUENCE [LARGE SCALE GENOMIC DNA]</scope>
    <source>
        <strain evidence="2 4">DSM 44264</strain>
    </source>
</reference>
<dbReference type="EMBL" id="CP009211">
    <property type="protein sequence ID" value="AIJ34138.1"/>
    <property type="molecule type" value="Genomic_DNA"/>
</dbReference>
<dbReference type="Proteomes" id="UP000215374">
    <property type="component" value="Chromosome 1"/>
</dbReference>
<dbReference type="InterPro" id="IPR036165">
    <property type="entry name" value="YefM-like_sf"/>
</dbReference>
<dbReference type="OrthoDB" id="4419580at2"/>
<evidence type="ECO:0000313" key="3">
    <source>
        <dbReference type="EMBL" id="SNV80779.1"/>
    </source>
</evidence>
<dbReference type="Proteomes" id="UP000028780">
    <property type="component" value="Chromosome"/>
</dbReference>
<dbReference type="RefSeq" id="WP_038592223.1">
    <property type="nucleotide sequence ID" value="NZ_CP009211.1"/>
</dbReference>
<evidence type="ECO:0000256" key="1">
    <source>
        <dbReference type="ARBA" id="ARBA00009981"/>
    </source>
</evidence>
<sequence length="109" mass="12322">MSEVEKRLEQLLQEKRKAGATVSMRELNQKTRDVIARVRNGGETLTVTDRGEPVAEIRPVGERSPIDLMEEAGLVVRRGGPFKITWELAPNNGLTLEQLLKEEREDVEL</sequence>
<dbReference type="NCBIfam" id="TIGR01552">
    <property type="entry name" value="phd_fam"/>
    <property type="match status" value="1"/>
</dbReference>
<keyword evidence="4" id="KW-1185">Reference proteome</keyword>
<comment type="similarity">
    <text evidence="1">Belongs to the phD/YefM antitoxin family.</text>
</comment>
<evidence type="ECO:0000313" key="4">
    <source>
        <dbReference type="Proteomes" id="UP000028780"/>
    </source>
</evidence>
<gene>
    <name evidence="2" type="ORF">CIMIT_09720</name>
    <name evidence="3" type="ORF">SAMEA4535761_02006</name>
</gene>
<accession>A0A076NLB0</accession>
<dbReference type="STRING" id="156978.CIMIT_09720"/>
<dbReference type="AlphaFoldDB" id="A0A076NLB0"/>
<dbReference type="HOGENOM" id="CLU_2179420_0_0_11"/>
<organism evidence="2 4">
    <name type="scientific">Corynebacterium imitans</name>
    <dbReference type="NCBI Taxonomy" id="156978"/>
    <lineage>
        <taxon>Bacteria</taxon>
        <taxon>Bacillati</taxon>
        <taxon>Actinomycetota</taxon>
        <taxon>Actinomycetes</taxon>
        <taxon>Mycobacteriales</taxon>
        <taxon>Corynebacteriaceae</taxon>
        <taxon>Corynebacterium</taxon>
    </lineage>
</organism>
<dbReference type="eggNOG" id="ENOG5031MMG">
    <property type="taxonomic scope" value="Bacteria"/>
</dbReference>
<evidence type="ECO:0000313" key="2">
    <source>
        <dbReference type="EMBL" id="AIJ34138.1"/>
    </source>
</evidence>
<proteinExistence type="inferred from homology"/>
<name>A0A076NLB0_9CORY</name>
<protein>
    <submittedName>
        <fullName evidence="3">Antitoxin of toxin-antitoxin stability system</fullName>
    </submittedName>
</protein>
<dbReference type="KEGG" id="cii:CIMIT_09720"/>
<dbReference type="SUPFAM" id="SSF143120">
    <property type="entry name" value="YefM-like"/>
    <property type="match status" value="1"/>
</dbReference>
<dbReference type="EMBL" id="LT906467">
    <property type="protein sequence ID" value="SNV80779.1"/>
    <property type="molecule type" value="Genomic_DNA"/>
</dbReference>